<proteinExistence type="predicted"/>
<dbReference type="Proteomes" id="UP001465976">
    <property type="component" value="Unassembled WGS sequence"/>
</dbReference>
<dbReference type="Pfam" id="PF18758">
    <property type="entry name" value="KDZ"/>
    <property type="match status" value="1"/>
</dbReference>
<name>A0ABR3EWF7_9AGAR</name>
<evidence type="ECO:0000313" key="2">
    <source>
        <dbReference type="Proteomes" id="UP001465976"/>
    </source>
</evidence>
<organism evidence="1 2">
    <name type="scientific">Marasmius crinis-equi</name>
    <dbReference type="NCBI Taxonomy" id="585013"/>
    <lineage>
        <taxon>Eukaryota</taxon>
        <taxon>Fungi</taxon>
        <taxon>Dikarya</taxon>
        <taxon>Basidiomycota</taxon>
        <taxon>Agaricomycotina</taxon>
        <taxon>Agaricomycetes</taxon>
        <taxon>Agaricomycetidae</taxon>
        <taxon>Agaricales</taxon>
        <taxon>Marasmiineae</taxon>
        <taxon>Marasmiaceae</taxon>
        <taxon>Marasmius</taxon>
    </lineage>
</organism>
<sequence length="694" mass="79691">MELTGDARFLFYKFISVDACFRLKRRQISSEEKDPGMFTGKAYFVEQEAYQKQMEIMKDVPEEKIDPHCMGNNLAAIEQAYTKFRKGYATTGCVLCLCARHEVVEPNGIADIDVGEKFWHTDYAISASQQHSDSQLTRVLSYDICCQYHIHFFERLAQVPEQLRIEVHPDRWRFVVPKLHIKGHGRECQEEFAFHLLPGGGQTDGEGIERQWANLGPIATATVEMGPGHRRDTVDDHVSALCWAKVVALGYLLRKKRAEARLQTVAHNQFFEDFSQTQSEHVPVWQKTVEDWESRKSTKNPYSSSIKVQTEQDVKLSYAQKEHDDLAAGNPFLHNVTPSKFMLFGLNLEDQQRRLIQDIKEHSFSTVSQQSALLDERGKIQRSIARFRSLQKVYTPAALTASTPNPTTPTATAEAISLLLPSSLPPAIRNLPEMRSWVQMEIDFRHAQLQTSLQAIRTQLFVQNRLYSQQSLHVRGQRGLTRAKAVEDRCKRKLLDHKQKYRAAWLALLALLGSRDLIGHKWLADTDVVGLHDVDTAAVKNPRKRKKNQHKPEDLILEGESRRKLSWIWTGVDVSNDSEAMKEAMRIEWCKAWARKRRWKEELELVEEEMRRVPLSLEHDAKVWEGRRLPVDEDAQIEGINAYSNRQAALRRGISVKFQSLWALPDPVRKSIAVVLPRIVEDSEEEGSEDELEG</sequence>
<accession>A0ABR3EWF7</accession>
<gene>
    <name evidence="1" type="ORF">V5O48_014745</name>
</gene>
<reference evidence="1 2" key="1">
    <citation type="submission" date="2024-02" db="EMBL/GenBank/DDBJ databases">
        <title>A draft genome for the cacao thread blight pathogen Marasmius crinis-equi.</title>
        <authorList>
            <person name="Cohen S.P."/>
            <person name="Baruah I.K."/>
            <person name="Amoako-Attah I."/>
            <person name="Bukari Y."/>
            <person name="Meinhardt L.W."/>
            <person name="Bailey B.A."/>
        </authorList>
    </citation>
    <scope>NUCLEOTIDE SEQUENCE [LARGE SCALE GENOMIC DNA]</scope>
    <source>
        <strain evidence="1 2">GH-76</strain>
    </source>
</reference>
<dbReference type="PANTHER" id="PTHR33104">
    <property type="entry name" value="SI:DKEY-29D5.2"/>
    <property type="match status" value="1"/>
</dbReference>
<protein>
    <submittedName>
        <fullName evidence="1">Uncharacterized protein</fullName>
    </submittedName>
</protein>
<keyword evidence="2" id="KW-1185">Reference proteome</keyword>
<dbReference type="PANTHER" id="PTHR33104:SF2">
    <property type="entry name" value="CXC3 LIKE CYSTEINE CLUSTER DOMAIN-CONTAINING PROTEIN"/>
    <property type="match status" value="1"/>
</dbReference>
<comment type="caution">
    <text evidence="1">The sequence shown here is derived from an EMBL/GenBank/DDBJ whole genome shotgun (WGS) entry which is preliminary data.</text>
</comment>
<evidence type="ECO:0000313" key="1">
    <source>
        <dbReference type="EMBL" id="KAL0567251.1"/>
    </source>
</evidence>
<dbReference type="InterPro" id="IPR040521">
    <property type="entry name" value="KDZ"/>
</dbReference>
<dbReference type="EMBL" id="JBAHYK010001636">
    <property type="protein sequence ID" value="KAL0567251.1"/>
    <property type="molecule type" value="Genomic_DNA"/>
</dbReference>